<name>A0A644YYU2_9ZZZZ</name>
<dbReference type="AlphaFoldDB" id="A0A644YYU2"/>
<evidence type="ECO:0000259" key="3">
    <source>
        <dbReference type="Pfam" id="PF13462"/>
    </source>
</evidence>
<protein>
    <recommendedName>
        <fullName evidence="3">Thioredoxin-like fold domain-containing protein</fullName>
    </recommendedName>
</protein>
<organism evidence="4">
    <name type="scientific">bioreactor metagenome</name>
    <dbReference type="NCBI Taxonomy" id="1076179"/>
    <lineage>
        <taxon>unclassified sequences</taxon>
        <taxon>metagenomes</taxon>
        <taxon>ecological metagenomes</taxon>
    </lineage>
</organism>
<dbReference type="InterPro" id="IPR036249">
    <property type="entry name" value="Thioredoxin-like_sf"/>
</dbReference>
<proteinExistence type="predicted"/>
<evidence type="ECO:0000313" key="4">
    <source>
        <dbReference type="EMBL" id="MPM33537.1"/>
    </source>
</evidence>
<keyword evidence="2" id="KW-0812">Transmembrane</keyword>
<feature type="region of interest" description="Disordered" evidence="1">
    <location>
        <begin position="1"/>
        <end position="24"/>
    </location>
</feature>
<reference evidence="4" key="1">
    <citation type="submission" date="2019-08" db="EMBL/GenBank/DDBJ databases">
        <authorList>
            <person name="Kucharzyk K."/>
            <person name="Murdoch R.W."/>
            <person name="Higgins S."/>
            <person name="Loffler F."/>
        </authorList>
    </citation>
    <scope>NUCLEOTIDE SEQUENCE</scope>
</reference>
<evidence type="ECO:0000256" key="2">
    <source>
        <dbReference type="SAM" id="Phobius"/>
    </source>
</evidence>
<feature type="domain" description="Thioredoxin-like fold" evidence="3">
    <location>
        <begin position="84"/>
        <end position="241"/>
    </location>
</feature>
<keyword evidence="2" id="KW-1133">Transmembrane helix</keyword>
<feature type="transmembrane region" description="Helical" evidence="2">
    <location>
        <begin position="35"/>
        <end position="56"/>
    </location>
</feature>
<dbReference type="CDD" id="cd02972">
    <property type="entry name" value="DsbA_family"/>
    <property type="match status" value="1"/>
</dbReference>
<dbReference type="Pfam" id="PF13462">
    <property type="entry name" value="Thioredoxin_4"/>
    <property type="match status" value="1"/>
</dbReference>
<accession>A0A644YYU2</accession>
<sequence>MSSKKSAGPTPASNRRAQLRAQAEADAKRARTRKIVITAVSVVAVAVLVIGGLVWAQGRSKPAANGAVPPNTTAAGTGIIVNPGKADGKPVVELFFDYQCPGCGSLERSAGQYIVGGAQHGDYQLIYRPMTFLDTNLRNDASLRAANAAACYAEVGDYAAYHQAVFNNQPTQEGQGYSDDLLRNQLPAQLGTTGDKLTQFQQCYDTGKYKSFANRTNTAAAKDGVTGTPTVRVNGKNLDLSTLTAADQFGAAVAKAAAGQ</sequence>
<dbReference type="InterPro" id="IPR012336">
    <property type="entry name" value="Thioredoxin-like_fold"/>
</dbReference>
<gene>
    <name evidence="4" type="ORF">SDC9_80113</name>
</gene>
<comment type="caution">
    <text evidence="4">The sequence shown here is derived from an EMBL/GenBank/DDBJ whole genome shotgun (WGS) entry which is preliminary data.</text>
</comment>
<evidence type="ECO:0000256" key="1">
    <source>
        <dbReference type="SAM" id="MobiDB-lite"/>
    </source>
</evidence>
<dbReference type="SUPFAM" id="SSF52833">
    <property type="entry name" value="Thioredoxin-like"/>
    <property type="match status" value="1"/>
</dbReference>
<keyword evidence="2" id="KW-0472">Membrane</keyword>
<dbReference type="EMBL" id="VSSQ01006689">
    <property type="protein sequence ID" value="MPM33537.1"/>
    <property type="molecule type" value="Genomic_DNA"/>
</dbReference>
<feature type="compositionally biased region" description="Polar residues" evidence="1">
    <location>
        <begin position="1"/>
        <end position="16"/>
    </location>
</feature>
<dbReference type="Gene3D" id="3.40.30.10">
    <property type="entry name" value="Glutaredoxin"/>
    <property type="match status" value="1"/>
</dbReference>